<name>A0ABX4IX65_9HYPH</name>
<organism evidence="1 2">
    <name type="scientific">Rhizobium anhuiense</name>
    <dbReference type="NCBI Taxonomy" id="1184720"/>
    <lineage>
        <taxon>Bacteria</taxon>
        <taxon>Pseudomonadati</taxon>
        <taxon>Pseudomonadota</taxon>
        <taxon>Alphaproteobacteria</taxon>
        <taxon>Hyphomicrobiales</taxon>
        <taxon>Rhizobiaceae</taxon>
        <taxon>Rhizobium/Agrobacterium group</taxon>
        <taxon>Rhizobium</taxon>
    </lineage>
</organism>
<dbReference type="Proteomes" id="UP000219972">
    <property type="component" value="Unassembled WGS sequence"/>
</dbReference>
<dbReference type="EMBL" id="NWSL01000043">
    <property type="protein sequence ID" value="PDS47511.1"/>
    <property type="molecule type" value="Genomic_DNA"/>
</dbReference>
<accession>A0ABX4IX65</accession>
<protein>
    <recommendedName>
        <fullName evidence="3">DUF982 domain-containing protein</fullName>
    </recommendedName>
</protein>
<evidence type="ECO:0008006" key="3">
    <source>
        <dbReference type="Google" id="ProtNLM"/>
    </source>
</evidence>
<evidence type="ECO:0000313" key="2">
    <source>
        <dbReference type="Proteomes" id="UP000219972"/>
    </source>
</evidence>
<comment type="caution">
    <text evidence="1">The sequence shown here is derived from an EMBL/GenBank/DDBJ whole genome shotgun (WGS) entry which is preliminary data.</text>
</comment>
<proteinExistence type="predicted"/>
<gene>
    <name evidence="1" type="ORF">CO662_34405</name>
</gene>
<reference evidence="1 2" key="1">
    <citation type="submission" date="2017-09" db="EMBL/GenBank/DDBJ databases">
        <title>Comparative genomics of rhizobia isolated from Phaseolus vulgaris in China.</title>
        <authorList>
            <person name="Tong W."/>
        </authorList>
    </citation>
    <scope>NUCLEOTIDE SEQUENCE [LARGE SCALE GENOMIC DNA]</scope>
    <source>
        <strain evidence="1 2">Y27</strain>
    </source>
</reference>
<dbReference type="RefSeq" id="WP_097545316.1">
    <property type="nucleotide sequence ID" value="NZ_NWSK01000037.1"/>
</dbReference>
<sequence length="95" mass="10378">MLPRFITAFLKSSGHFAVVIMEHEGAQRVVVVDREALSTMCNPPRADESRLQESVGAICEIAASKMLHDAESPFSRVRVSGDDVAAWKTAQGLLH</sequence>
<evidence type="ECO:0000313" key="1">
    <source>
        <dbReference type="EMBL" id="PDS47511.1"/>
    </source>
</evidence>
<keyword evidence="2" id="KW-1185">Reference proteome</keyword>